<keyword evidence="5" id="KW-0539">Nucleus</keyword>
<evidence type="ECO:0000313" key="7">
    <source>
        <dbReference type="EMBL" id="PWA47459.1"/>
    </source>
</evidence>
<dbReference type="AlphaFoldDB" id="A0A2U1LEM5"/>
<evidence type="ECO:0000256" key="6">
    <source>
        <dbReference type="SAM" id="MobiDB-lite"/>
    </source>
</evidence>
<evidence type="ECO:0000313" key="8">
    <source>
        <dbReference type="Proteomes" id="UP000245207"/>
    </source>
</evidence>
<dbReference type="InterPro" id="IPR036638">
    <property type="entry name" value="HLH_DNA-bd_sf"/>
</dbReference>
<evidence type="ECO:0000256" key="4">
    <source>
        <dbReference type="ARBA" id="ARBA00023163"/>
    </source>
</evidence>
<feature type="region of interest" description="Disordered" evidence="6">
    <location>
        <begin position="1"/>
        <end position="29"/>
    </location>
</feature>
<keyword evidence="8" id="KW-1185">Reference proteome</keyword>
<proteinExistence type="predicted"/>
<evidence type="ECO:0000256" key="1">
    <source>
        <dbReference type="ARBA" id="ARBA00004123"/>
    </source>
</evidence>
<dbReference type="Pfam" id="PF23174">
    <property type="entry name" value="bHLH_ILI"/>
    <property type="match status" value="1"/>
</dbReference>
<dbReference type="PANTHER" id="PTHR46446">
    <property type="entry name" value="TRANSCRIPTION FACTOR PRE"/>
    <property type="match status" value="1"/>
</dbReference>
<dbReference type="GO" id="GO:0046983">
    <property type="term" value="F:protein dimerization activity"/>
    <property type="evidence" value="ECO:0007669"/>
    <property type="project" value="InterPro"/>
</dbReference>
<name>A0A2U1LEM5_ARTAN</name>
<comment type="caution">
    <text evidence="7">The sequence shown here is derived from an EMBL/GenBank/DDBJ whole genome shotgun (WGS) entry which is preliminary data.</text>
</comment>
<organism evidence="7 8">
    <name type="scientific">Artemisia annua</name>
    <name type="common">Sweet wormwood</name>
    <dbReference type="NCBI Taxonomy" id="35608"/>
    <lineage>
        <taxon>Eukaryota</taxon>
        <taxon>Viridiplantae</taxon>
        <taxon>Streptophyta</taxon>
        <taxon>Embryophyta</taxon>
        <taxon>Tracheophyta</taxon>
        <taxon>Spermatophyta</taxon>
        <taxon>Magnoliopsida</taxon>
        <taxon>eudicotyledons</taxon>
        <taxon>Gunneridae</taxon>
        <taxon>Pentapetalae</taxon>
        <taxon>asterids</taxon>
        <taxon>campanulids</taxon>
        <taxon>Asterales</taxon>
        <taxon>Asteraceae</taxon>
        <taxon>Asteroideae</taxon>
        <taxon>Anthemideae</taxon>
        <taxon>Artemisiinae</taxon>
        <taxon>Artemisia</taxon>
    </lineage>
</organism>
<evidence type="ECO:0000256" key="5">
    <source>
        <dbReference type="ARBA" id="ARBA00023242"/>
    </source>
</evidence>
<dbReference type="Gene3D" id="4.10.280.10">
    <property type="entry name" value="Helix-loop-helix DNA-binding domain"/>
    <property type="match status" value="1"/>
</dbReference>
<keyword evidence="4" id="KW-0804">Transcription</keyword>
<dbReference type="STRING" id="35608.A0A2U1LEM5"/>
<dbReference type="GO" id="GO:0040008">
    <property type="term" value="P:regulation of growth"/>
    <property type="evidence" value="ECO:0007669"/>
    <property type="project" value="InterPro"/>
</dbReference>
<keyword evidence="2" id="KW-0341">Growth regulation</keyword>
<reference evidence="7 8" key="1">
    <citation type="journal article" date="2018" name="Mol. Plant">
        <title>The genome of Artemisia annua provides insight into the evolution of Asteraceae family and artemisinin biosynthesis.</title>
        <authorList>
            <person name="Shen Q."/>
            <person name="Zhang L."/>
            <person name="Liao Z."/>
            <person name="Wang S."/>
            <person name="Yan T."/>
            <person name="Shi P."/>
            <person name="Liu M."/>
            <person name="Fu X."/>
            <person name="Pan Q."/>
            <person name="Wang Y."/>
            <person name="Lv Z."/>
            <person name="Lu X."/>
            <person name="Zhang F."/>
            <person name="Jiang W."/>
            <person name="Ma Y."/>
            <person name="Chen M."/>
            <person name="Hao X."/>
            <person name="Li L."/>
            <person name="Tang Y."/>
            <person name="Lv G."/>
            <person name="Zhou Y."/>
            <person name="Sun X."/>
            <person name="Brodelius P.E."/>
            <person name="Rose J.K.C."/>
            <person name="Tang K."/>
        </authorList>
    </citation>
    <scope>NUCLEOTIDE SEQUENCE [LARGE SCALE GENOMIC DNA]</scope>
    <source>
        <strain evidence="8">cv. Huhao1</strain>
        <tissue evidence="7">Leaf</tissue>
    </source>
</reference>
<sequence length="101" mass="11223">MSSNRSGGIRRRTTESSSGSGGTPRMTDKQINELISKLQQLLPDTHRRSNNASTSKILADTCKCVRDLCKDVDNLSERLAQMLSSMDEDSPQARIIRDLIN</sequence>
<evidence type="ECO:0000256" key="3">
    <source>
        <dbReference type="ARBA" id="ARBA00023015"/>
    </source>
</evidence>
<dbReference type="OrthoDB" id="988630at2759"/>
<keyword evidence="3" id="KW-0805">Transcription regulation</keyword>
<dbReference type="GO" id="GO:0005634">
    <property type="term" value="C:nucleus"/>
    <property type="evidence" value="ECO:0007669"/>
    <property type="project" value="UniProtKB-SubCell"/>
</dbReference>
<dbReference type="InterPro" id="IPR044293">
    <property type="entry name" value="PRE"/>
</dbReference>
<dbReference type="Proteomes" id="UP000245207">
    <property type="component" value="Unassembled WGS sequence"/>
</dbReference>
<dbReference type="PANTHER" id="PTHR46446:SF28">
    <property type="entry name" value="TRANSCRIPTION FACTOR PRE5"/>
    <property type="match status" value="1"/>
</dbReference>
<dbReference type="SUPFAM" id="SSF47459">
    <property type="entry name" value="HLH, helix-loop-helix DNA-binding domain"/>
    <property type="match status" value="1"/>
</dbReference>
<dbReference type="EMBL" id="PKPP01009798">
    <property type="protein sequence ID" value="PWA47459.1"/>
    <property type="molecule type" value="Genomic_DNA"/>
</dbReference>
<comment type="subcellular location">
    <subcellularLocation>
        <location evidence="1">Nucleus</location>
    </subcellularLocation>
</comment>
<protein>
    <submittedName>
        <fullName evidence="7">Myc-type, basic helix-loop-helix (BHLH) domain-containing protein</fullName>
    </submittedName>
</protein>
<accession>A0A2U1LEM5</accession>
<dbReference type="GO" id="GO:0006355">
    <property type="term" value="P:regulation of DNA-templated transcription"/>
    <property type="evidence" value="ECO:0007669"/>
    <property type="project" value="InterPro"/>
</dbReference>
<evidence type="ECO:0000256" key="2">
    <source>
        <dbReference type="ARBA" id="ARBA00022604"/>
    </source>
</evidence>
<gene>
    <name evidence="7" type="ORF">CTI12_AA442950</name>
</gene>